<dbReference type="PROSITE" id="PS50943">
    <property type="entry name" value="HTH_CROC1"/>
    <property type="match status" value="1"/>
</dbReference>
<dbReference type="InterPro" id="IPR014710">
    <property type="entry name" value="RmlC-like_jellyroll"/>
</dbReference>
<evidence type="ECO:0000313" key="6">
    <source>
        <dbReference type="Proteomes" id="UP000013085"/>
    </source>
</evidence>
<evidence type="ECO:0000256" key="3">
    <source>
        <dbReference type="ARBA" id="ARBA00023163"/>
    </source>
</evidence>
<dbReference type="SUPFAM" id="SSF47413">
    <property type="entry name" value="lambda repressor-like DNA-binding domains"/>
    <property type="match status" value="1"/>
</dbReference>
<evidence type="ECO:0000259" key="4">
    <source>
        <dbReference type="PROSITE" id="PS50943"/>
    </source>
</evidence>
<name>A0A0E2H749_9FIRM</name>
<reference evidence="5 6" key="1">
    <citation type="submission" date="2013-01" db="EMBL/GenBank/DDBJ databases">
        <title>The Genome Sequence of Clostridium clostridioforme 90A8.</title>
        <authorList>
            <consortium name="The Broad Institute Genome Sequencing Platform"/>
            <person name="Earl A."/>
            <person name="Ward D."/>
            <person name="Feldgarden M."/>
            <person name="Gevers D."/>
            <person name="Courvalin P."/>
            <person name="Lambert T."/>
            <person name="Walker B."/>
            <person name="Young S.K."/>
            <person name="Zeng Q."/>
            <person name="Gargeya S."/>
            <person name="Fitzgerald M."/>
            <person name="Haas B."/>
            <person name="Abouelleil A."/>
            <person name="Alvarado L."/>
            <person name="Arachchi H.M."/>
            <person name="Berlin A.M."/>
            <person name="Chapman S.B."/>
            <person name="Dewar J."/>
            <person name="Goldberg J."/>
            <person name="Griggs A."/>
            <person name="Gujja S."/>
            <person name="Hansen M."/>
            <person name="Howarth C."/>
            <person name="Imamovic A."/>
            <person name="Larimer J."/>
            <person name="McCowan C."/>
            <person name="Murphy C."/>
            <person name="Neiman D."/>
            <person name="Pearson M."/>
            <person name="Priest M."/>
            <person name="Roberts A."/>
            <person name="Saif S."/>
            <person name="Shea T."/>
            <person name="Sisk P."/>
            <person name="Sykes S."/>
            <person name="Wortman J."/>
            <person name="Nusbaum C."/>
            <person name="Birren B."/>
        </authorList>
    </citation>
    <scope>NUCLEOTIDE SEQUENCE [LARGE SCALE GENOMIC DNA]</scope>
    <source>
        <strain evidence="5 6">90A8</strain>
    </source>
</reference>
<organism evidence="5 6">
    <name type="scientific">[Clostridium] clostridioforme 90A8</name>
    <dbReference type="NCBI Taxonomy" id="999408"/>
    <lineage>
        <taxon>Bacteria</taxon>
        <taxon>Bacillati</taxon>
        <taxon>Bacillota</taxon>
        <taxon>Clostridia</taxon>
        <taxon>Lachnospirales</taxon>
        <taxon>Lachnospiraceae</taxon>
        <taxon>Enterocloster</taxon>
    </lineage>
</organism>
<dbReference type="InterPro" id="IPR050807">
    <property type="entry name" value="TransReg_Diox_bact_type"/>
</dbReference>
<protein>
    <recommendedName>
        <fullName evidence="4">HTH cro/C1-type domain-containing protein</fullName>
    </recommendedName>
</protein>
<evidence type="ECO:0000256" key="1">
    <source>
        <dbReference type="ARBA" id="ARBA00023015"/>
    </source>
</evidence>
<dbReference type="InterPro" id="IPR010982">
    <property type="entry name" value="Lambda_DNA-bd_dom_sf"/>
</dbReference>
<dbReference type="GO" id="GO:0005829">
    <property type="term" value="C:cytosol"/>
    <property type="evidence" value="ECO:0007669"/>
    <property type="project" value="TreeGrafter"/>
</dbReference>
<proteinExistence type="predicted"/>
<dbReference type="AlphaFoldDB" id="A0A0E2H749"/>
<dbReference type="Pfam" id="PF07883">
    <property type="entry name" value="Cupin_2"/>
    <property type="match status" value="1"/>
</dbReference>
<dbReference type="InterPro" id="IPR011051">
    <property type="entry name" value="RmlC_Cupin_sf"/>
</dbReference>
<dbReference type="PANTHER" id="PTHR46797:SF23">
    <property type="entry name" value="HTH-TYPE TRANSCRIPTIONAL REGULATOR SUTR"/>
    <property type="match status" value="1"/>
</dbReference>
<sequence>MELGKIIAINLNELRTERNLTLGQLSKISGISKAMLSDIEKGNSNPTINTLWKIANGLNVPYTRLMEGIEKEATVIRKSEPTVQTGETDHYRIYCYFTNTPVRNFELFYVELDAHSSNATIGHSEKAQEYIYVIQGALVLQTDMGNHLLNAGDALVFDSSIGHTYINDQDTLLTFIVINYYPN</sequence>
<dbReference type="GO" id="GO:0003677">
    <property type="term" value="F:DNA binding"/>
    <property type="evidence" value="ECO:0007669"/>
    <property type="project" value="UniProtKB-KW"/>
</dbReference>
<dbReference type="InterPro" id="IPR013096">
    <property type="entry name" value="Cupin_2"/>
</dbReference>
<dbReference type="CDD" id="cd02209">
    <property type="entry name" value="cupin_XRE_C"/>
    <property type="match status" value="1"/>
</dbReference>
<dbReference type="SMART" id="SM00530">
    <property type="entry name" value="HTH_XRE"/>
    <property type="match status" value="1"/>
</dbReference>
<keyword evidence="2" id="KW-0238">DNA-binding</keyword>
<dbReference type="InterPro" id="IPR001387">
    <property type="entry name" value="Cro/C1-type_HTH"/>
</dbReference>
<evidence type="ECO:0000256" key="2">
    <source>
        <dbReference type="ARBA" id="ARBA00023125"/>
    </source>
</evidence>
<dbReference type="HOGENOM" id="CLU_085376_5_0_9"/>
<keyword evidence="3" id="KW-0804">Transcription</keyword>
<dbReference type="PANTHER" id="PTHR46797">
    <property type="entry name" value="HTH-TYPE TRANSCRIPTIONAL REGULATOR"/>
    <property type="match status" value="1"/>
</dbReference>
<dbReference type="EMBL" id="AGYR01000042">
    <property type="protein sequence ID" value="ENZ11572.1"/>
    <property type="molecule type" value="Genomic_DNA"/>
</dbReference>
<dbReference type="SUPFAM" id="SSF51182">
    <property type="entry name" value="RmlC-like cupins"/>
    <property type="match status" value="1"/>
</dbReference>
<accession>A0A0E2H749</accession>
<dbReference type="RefSeq" id="WP_002588481.1">
    <property type="nucleotide sequence ID" value="NZ_KB850981.1"/>
</dbReference>
<dbReference type="Gene3D" id="1.10.260.40">
    <property type="entry name" value="lambda repressor-like DNA-binding domains"/>
    <property type="match status" value="1"/>
</dbReference>
<feature type="domain" description="HTH cro/C1-type" evidence="4">
    <location>
        <begin position="11"/>
        <end position="65"/>
    </location>
</feature>
<evidence type="ECO:0000313" key="5">
    <source>
        <dbReference type="EMBL" id="ENZ11572.1"/>
    </source>
</evidence>
<dbReference type="Pfam" id="PF01381">
    <property type="entry name" value="HTH_3"/>
    <property type="match status" value="1"/>
</dbReference>
<dbReference type="Gene3D" id="2.60.120.10">
    <property type="entry name" value="Jelly Rolls"/>
    <property type="match status" value="1"/>
</dbReference>
<comment type="caution">
    <text evidence="5">The sequence shown here is derived from an EMBL/GenBank/DDBJ whole genome shotgun (WGS) entry which is preliminary data.</text>
</comment>
<dbReference type="Proteomes" id="UP000013085">
    <property type="component" value="Unassembled WGS sequence"/>
</dbReference>
<dbReference type="GeneID" id="57960857"/>
<keyword evidence="1" id="KW-0805">Transcription regulation</keyword>
<gene>
    <name evidence="5" type="ORF">HMPREF1090_03927</name>
</gene>
<dbReference type="CDD" id="cd00093">
    <property type="entry name" value="HTH_XRE"/>
    <property type="match status" value="1"/>
</dbReference>
<dbReference type="GO" id="GO:0003700">
    <property type="term" value="F:DNA-binding transcription factor activity"/>
    <property type="evidence" value="ECO:0007669"/>
    <property type="project" value="TreeGrafter"/>
</dbReference>